<sequence>MRKLSEALYAVALTLWVGGLWTVGGLVAPLLFARLSDPALAGKLAGILFTGQAWVGVACAAYLLLFLCARRGIGALKSGVFWLALTMLVLTLAGHFGIQPILAQLKAEAWPRNVMESVMRDRFAVWHGVSSGLYLIECLLGLWLVLWQERR</sequence>
<reference evidence="7" key="1">
    <citation type="submission" date="2016-10" db="EMBL/GenBank/DDBJ databases">
        <title>Sequence of Gallionella enrichment culture.</title>
        <authorList>
            <person name="Poehlein A."/>
            <person name="Muehling M."/>
            <person name="Daniel R."/>
        </authorList>
    </citation>
    <scope>NUCLEOTIDE SEQUENCE</scope>
</reference>
<evidence type="ECO:0000313" key="7">
    <source>
        <dbReference type="EMBL" id="OIQ90679.1"/>
    </source>
</evidence>
<feature type="transmembrane region" description="Helical" evidence="5">
    <location>
        <begin position="80"/>
        <end position="103"/>
    </location>
</feature>
<feature type="transmembrane region" description="Helical" evidence="5">
    <location>
        <begin position="123"/>
        <end position="146"/>
    </location>
</feature>
<proteinExistence type="predicted"/>
<evidence type="ECO:0000256" key="5">
    <source>
        <dbReference type="SAM" id="Phobius"/>
    </source>
</evidence>
<evidence type="ECO:0000256" key="2">
    <source>
        <dbReference type="ARBA" id="ARBA00022692"/>
    </source>
</evidence>
<dbReference type="EMBL" id="MLJW01000283">
    <property type="protein sequence ID" value="OIQ90679.1"/>
    <property type="molecule type" value="Genomic_DNA"/>
</dbReference>
<dbReference type="AlphaFoldDB" id="A0A1J5RFA3"/>
<evidence type="ECO:0000256" key="1">
    <source>
        <dbReference type="ARBA" id="ARBA00004370"/>
    </source>
</evidence>
<comment type="caution">
    <text evidence="7">The sequence shown here is derived from an EMBL/GenBank/DDBJ whole genome shotgun (WGS) entry which is preliminary data.</text>
</comment>
<evidence type="ECO:0000256" key="3">
    <source>
        <dbReference type="ARBA" id="ARBA00022989"/>
    </source>
</evidence>
<comment type="subcellular location">
    <subcellularLocation>
        <location evidence="1">Membrane</location>
    </subcellularLocation>
</comment>
<evidence type="ECO:0000256" key="4">
    <source>
        <dbReference type="ARBA" id="ARBA00023136"/>
    </source>
</evidence>
<feature type="transmembrane region" description="Helical" evidence="5">
    <location>
        <begin position="7"/>
        <end position="32"/>
    </location>
</feature>
<dbReference type="GO" id="GO:0016020">
    <property type="term" value="C:membrane"/>
    <property type="evidence" value="ECO:0007669"/>
    <property type="project" value="UniProtKB-SubCell"/>
</dbReference>
<keyword evidence="3 5" id="KW-1133">Transmembrane helix</keyword>
<organism evidence="7">
    <name type="scientific">mine drainage metagenome</name>
    <dbReference type="NCBI Taxonomy" id="410659"/>
    <lineage>
        <taxon>unclassified sequences</taxon>
        <taxon>metagenomes</taxon>
        <taxon>ecological metagenomes</taxon>
    </lineage>
</organism>
<accession>A0A1J5RFA3</accession>
<protein>
    <recommendedName>
        <fullName evidence="6">TMEM205-like domain-containing protein</fullName>
    </recommendedName>
</protein>
<feature type="domain" description="TMEM205-like" evidence="6">
    <location>
        <begin position="12"/>
        <end position="109"/>
    </location>
</feature>
<feature type="transmembrane region" description="Helical" evidence="5">
    <location>
        <begin position="44"/>
        <end position="68"/>
    </location>
</feature>
<dbReference type="InterPro" id="IPR025423">
    <property type="entry name" value="TMEM205-like"/>
</dbReference>
<dbReference type="Pfam" id="PF13664">
    <property type="entry name" value="DUF4149"/>
    <property type="match status" value="1"/>
</dbReference>
<name>A0A1J5RFA3_9ZZZZ</name>
<keyword evidence="4 5" id="KW-0472">Membrane</keyword>
<keyword evidence="2 5" id="KW-0812">Transmembrane</keyword>
<gene>
    <name evidence="7" type="ORF">GALL_274090</name>
</gene>
<evidence type="ECO:0000259" key="6">
    <source>
        <dbReference type="Pfam" id="PF13664"/>
    </source>
</evidence>